<evidence type="ECO:0000313" key="3">
    <source>
        <dbReference type="Proteomes" id="UP000295620"/>
    </source>
</evidence>
<organism evidence="2 3">
    <name type="scientific">Pedobacter metabolipauper</name>
    <dbReference type="NCBI Taxonomy" id="425513"/>
    <lineage>
        <taxon>Bacteria</taxon>
        <taxon>Pseudomonadati</taxon>
        <taxon>Bacteroidota</taxon>
        <taxon>Sphingobacteriia</taxon>
        <taxon>Sphingobacteriales</taxon>
        <taxon>Sphingobacteriaceae</taxon>
        <taxon>Pedobacter</taxon>
    </lineage>
</organism>
<protein>
    <submittedName>
        <fullName evidence="2">Uncharacterized protein YbjT (DUF2867 family)</fullName>
    </submittedName>
</protein>
<keyword evidence="3" id="KW-1185">Reference proteome</keyword>
<dbReference type="RefSeq" id="WP_133578337.1">
    <property type="nucleotide sequence ID" value="NZ_SNYC01000009.1"/>
</dbReference>
<dbReference type="Gene3D" id="3.90.25.10">
    <property type="entry name" value="UDP-galactose 4-epimerase, domain 1"/>
    <property type="match status" value="1"/>
</dbReference>
<dbReference type="Pfam" id="PF13460">
    <property type="entry name" value="NAD_binding_10"/>
    <property type="match status" value="1"/>
</dbReference>
<evidence type="ECO:0000259" key="1">
    <source>
        <dbReference type="Pfam" id="PF13460"/>
    </source>
</evidence>
<dbReference type="InterPro" id="IPR016040">
    <property type="entry name" value="NAD(P)-bd_dom"/>
</dbReference>
<sequence>MILITGATGSIGLELCKLLAQSNIKARAMCRKEAHLAQFIEMGLEAVIGDFDNPESLKKAMQGCKRLFLLTTAPNQLKHYKIGIDIAIETNVKHIVKISAADANIQSDVLWAKENAQGDHYLRSKNIGWTILKPTGFMQNFLEAKRGIAKGILQSINPNGSIACIDIRDIALVARVVLTEENHNGAMYFLTGSEMVSYKDAAEKLSKAFGYNIKNVIVSSDDMRNRLEAVGVENWRVDSIIAQEVVKNGFSVDVTGEVKRLTGQTPISFEQFAKDYEKQFEVNEQ</sequence>
<dbReference type="SUPFAM" id="SSF51735">
    <property type="entry name" value="NAD(P)-binding Rossmann-fold domains"/>
    <property type="match status" value="1"/>
</dbReference>
<dbReference type="EMBL" id="SNYC01000009">
    <property type="protein sequence ID" value="TDQ06484.1"/>
    <property type="molecule type" value="Genomic_DNA"/>
</dbReference>
<feature type="domain" description="NAD(P)-binding" evidence="1">
    <location>
        <begin position="6"/>
        <end position="140"/>
    </location>
</feature>
<dbReference type="InterPro" id="IPR036291">
    <property type="entry name" value="NAD(P)-bd_dom_sf"/>
</dbReference>
<accession>A0A4R6SQH0</accession>
<reference evidence="2 3" key="1">
    <citation type="submission" date="2019-03" db="EMBL/GenBank/DDBJ databases">
        <title>Genomic Encyclopedia of Archaeal and Bacterial Type Strains, Phase II (KMG-II): from individual species to whole genera.</title>
        <authorList>
            <person name="Goeker M."/>
        </authorList>
    </citation>
    <scope>NUCLEOTIDE SEQUENCE [LARGE SCALE GENOMIC DNA]</scope>
    <source>
        <strain evidence="2 3">DSM 19035</strain>
    </source>
</reference>
<evidence type="ECO:0000313" key="2">
    <source>
        <dbReference type="EMBL" id="TDQ06484.1"/>
    </source>
</evidence>
<dbReference type="Proteomes" id="UP000295620">
    <property type="component" value="Unassembled WGS sequence"/>
</dbReference>
<gene>
    <name evidence="2" type="ORF">ATK78_4555</name>
</gene>
<dbReference type="InterPro" id="IPR051604">
    <property type="entry name" value="Ergot_Alk_Oxidoreductase"/>
</dbReference>
<name>A0A4R6SQH0_9SPHI</name>
<dbReference type="CDD" id="cd05269">
    <property type="entry name" value="TMR_SDR_a"/>
    <property type="match status" value="1"/>
</dbReference>
<proteinExistence type="predicted"/>
<dbReference type="OrthoDB" id="9780595at2"/>
<dbReference type="AlphaFoldDB" id="A0A4R6SQH0"/>
<dbReference type="PANTHER" id="PTHR43162:SF1">
    <property type="entry name" value="PRESTALK A DIFFERENTIATION PROTEIN A"/>
    <property type="match status" value="1"/>
</dbReference>
<dbReference type="Gene3D" id="3.40.50.720">
    <property type="entry name" value="NAD(P)-binding Rossmann-like Domain"/>
    <property type="match status" value="1"/>
</dbReference>
<dbReference type="PANTHER" id="PTHR43162">
    <property type="match status" value="1"/>
</dbReference>
<comment type="caution">
    <text evidence="2">The sequence shown here is derived from an EMBL/GenBank/DDBJ whole genome shotgun (WGS) entry which is preliminary data.</text>
</comment>